<name>A0A5J4UG92_9EUKA</name>
<organism evidence="2 3">
    <name type="scientific">Streblomastix strix</name>
    <dbReference type="NCBI Taxonomy" id="222440"/>
    <lineage>
        <taxon>Eukaryota</taxon>
        <taxon>Metamonada</taxon>
        <taxon>Preaxostyla</taxon>
        <taxon>Oxymonadida</taxon>
        <taxon>Streblomastigidae</taxon>
        <taxon>Streblomastix</taxon>
    </lineage>
</organism>
<evidence type="ECO:0000313" key="3">
    <source>
        <dbReference type="Proteomes" id="UP000324800"/>
    </source>
</evidence>
<dbReference type="Proteomes" id="UP000324800">
    <property type="component" value="Unassembled WGS sequence"/>
</dbReference>
<proteinExistence type="predicted"/>
<evidence type="ECO:0000256" key="1">
    <source>
        <dbReference type="SAM" id="MobiDB-lite"/>
    </source>
</evidence>
<protein>
    <submittedName>
        <fullName evidence="2">Uncharacterized protein</fullName>
    </submittedName>
</protein>
<sequence length="228" mass="26050">MQSNQDVNGIAGAIISFTESDTKNKQEKQNEQSDSEQTPSLTDMVSYLESLSFQIIYNKQSCKQVTQIPKLLKSLIALVTFRLGTHLSEQTDLLRLNVRYLSRLCLRYIQDYGDAQVHSELVNQGYGRVISISFCTAGGAGEEQDEEIFNGLICIYKFLRELHEGRTYGQSSFQPLPLLARITEEHIKEEGAIEEIEAQMNNKGQYGYIKNWATWAKSVTLNRFIHRR</sequence>
<dbReference type="AlphaFoldDB" id="A0A5J4UG92"/>
<dbReference type="EMBL" id="SNRW01016570">
    <property type="protein sequence ID" value="KAA6369233.1"/>
    <property type="molecule type" value="Genomic_DNA"/>
</dbReference>
<accession>A0A5J4UG92</accession>
<evidence type="ECO:0000313" key="2">
    <source>
        <dbReference type="EMBL" id="KAA6369233.1"/>
    </source>
</evidence>
<comment type="caution">
    <text evidence="2">The sequence shown here is derived from an EMBL/GenBank/DDBJ whole genome shotgun (WGS) entry which is preliminary data.</text>
</comment>
<feature type="region of interest" description="Disordered" evidence="1">
    <location>
        <begin position="15"/>
        <end position="39"/>
    </location>
</feature>
<feature type="compositionally biased region" description="Basic and acidic residues" evidence="1">
    <location>
        <begin position="20"/>
        <end position="31"/>
    </location>
</feature>
<gene>
    <name evidence="2" type="ORF">EZS28_035240</name>
</gene>
<reference evidence="2 3" key="1">
    <citation type="submission" date="2019-03" db="EMBL/GenBank/DDBJ databases">
        <title>Single cell metagenomics reveals metabolic interactions within the superorganism composed of flagellate Streblomastix strix and complex community of Bacteroidetes bacteria on its surface.</title>
        <authorList>
            <person name="Treitli S.C."/>
            <person name="Kolisko M."/>
            <person name="Husnik F."/>
            <person name="Keeling P."/>
            <person name="Hampl V."/>
        </authorList>
    </citation>
    <scope>NUCLEOTIDE SEQUENCE [LARGE SCALE GENOMIC DNA]</scope>
    <source>
        <strain evidence="2">ST1C</strain>
    </source>
</reference>